<dbReference type="SUPFAM" id="SSF53187">
    <property type="entry name" value="Zn-dependent exopeptidases"/>
    <property type="match status" value="1"/>
</dbReference>
<proteinExistence type="predicted"/>
<evidence type="ECO:0000256" key="1">
    <source>
        <dbReference type="SAM" id="SignalP"/>
    </source>
</evidence>
<name>A0ABU3R1D2_9GAMM</name>
<accession>A0ABU3R1D2</accession>
<sequence length="354" mass="39094">MKSLISSLFILLISSTAFAKDSTPTESFAWQKLVELTDETIGIGARPAGSDKEKETAAWIKEQWQTLGYTVNEFPFEFTLRKKSFTSSNLSMVIKGQSDKTIIIGAHYDSTGEKQGSLGTTDNGSGVAAILALAKRLKGQTLPYTIKLIAFGAEEYGLQGSKAYVGKQQESLENVIGMINLDTIIGGDKLYIHNAHEKSYKCNAVENPKYNSSSVLRDGLLTTSKALFADHSHMLHPAYDGYPEGQTGSWSDHAPFACSGMPIAYLEATNFAINGHSGNDGYSQTTHSDVWSCYKEDGKTACDRDSEKKWGMIWHTEFDRLDKLTTLFKNKLKHQLIQNVDVLETFVKQADKSI</sequence>
<comment type="caution">
    <text evidence="3">The sequence shown here is derived from an EMBL/GenBank/DDBJ whole genome shotgun (WGS) entry which is preliminary data.</text>
</comment>
<dbReference type="Gene3D" id="3.40.630.10">
    <property type="entry name" value="Zn peptidases"/>
    <property type="match status" value="1"/>
</dbReference>
<keyword evidence="1" id="KW-0732">Signal</keyword>
<dbReference type="Pfam" id="PF04389">
    <property type="entry name" value="Peptidase_M28"/>
    <property type="match status" value="1"/>
</dbReference>
<protein>
    <submittedName>
        <fullName evidence="3">M28 family metallopeptidase</fullName>
    </submittedName>
</protein>
<gene>
    <name evidence="3" type="ORF">RT723_10805</name>
</gene>
<evidence type="ECO:0000313" key="4">
    <source>
        <dbReference type="Proteomes" id="UP001257914"/>
    </source>
</evidence>
<feature type="domain" description="Peptidase M28" evidence="2">
    <location>
        <begin position="89"/>
        <end position="324"/>
    </location>
</feature>
<feature type="chain" id="PRO_5047022769" evidence="1">
    <location>
        <begin position="20"/>
        <end position="354"/>
    </location>
</feature>
<dbReference type="PANTHER" id="PTHR12147:SF26">
    <property type="entry name" value="PEPTIDASE M28 DOMAIN-CONTAINING PROTEIN"/>
    <property type="match status" value="1"/>
</dbReference>
<dbReference type="Proteomes" id="UP001257914">
    <property type="component" value="Unassembled WGS sequence"/>
</dbReference>
<dbReference type="PANTHER" id="PTHR12147">
    <property type="entry name" value="METALLOPEPTIDASE M28 FAMILY MEMBER"/>
    <property type="match status" value="1"/>
</dbReference>
<organism evidence="3 4">
    <name type="scientific">Psychrosphaera aquimarina</name>
    <dbReference type="NCBI Taxonomy" id="2044854"/>
    <lineage>
        <taxon>Bacteria</taxon>
        <taxon>Pseudomonadati</taxon>
        <taxon>Pseudomonadota</taxon>
        <taxon>Gammaproteobacteria</taxon>
        <taxon>Alteromonadales</taxon>
        <taxon>Pseudoalteromonadaceae</taxon>
        <taxon>Psychrosphaera</taxon>
    </lineage>
</organism>
<feature type="signal peptide" evidence="1">
    <location>
        <begin position="1"/>
        <end position="19"/>
    </location>
</feature>
<evidence type="ECO:0000313" key="3">
    <source>
        <dbReference type="EMBL" id="MDU0113478.1"/>
    </source>
</evidence>
<dbReference type="EMBL" id="JAWCUA010000007">
    <property type="protein sequence ID" value="MDU0113478.1"/>
    <property type="molecule type" value="Genomic_DNA"/>
</dbReference>
<evidence type="ECO:0000259" key="2">
    <source>
        <dbReference type="Pfam" id="PF04389"/>
    </source>
</evidence>
<dbReference type="RefSeq" id="WP_315947092.1">
    <property type="nucleotide sequence ID" value="NZ_JAWCUA010000007.1"/>
</dbReference>
<dbReference type="InterPro" id="IPR045175">
    <property type="entry name" value="M28_fam"/>
</dbReference>
<reference evidence="3 4" key="1">
    <citation type="submission" date="2023-10" db="EMBL/GenBank/DDBJ databases">
        <title>Psychrosphaera aquimaarina strain SW33 isolated from seawater.</title>
        <authorList>
            <person name="Bayburt H."/>
            <person name="Kim J.M."/>
            <person name="Choi B.J."/>
            <person name="Jeon C.O."/>
        </authorList>
    </citation>
    <scope>NUCLEOTIDE SEQUENCE [LARGE SCALE GENOMIC DNA]</scope>
    <source>
        <strain evidence="3 4">KCTC 52743</strain>
    </source>
</reference>
<dbReference type="InterPro" id="IPR007484">
    <property type="entry name" value="Peptidase_M28"/>
</dbReference>
<keyword evidence="4" id="KW-1185">Reference proteome</keyword>